<feature type="non-terminal residue" evidence="2">
    <location>
        <position position="1"/>
    </location>
</feature>
<reference evidence="3" key="1">
    <citation type="journal article" date="2012" name="Nat. Genet.">
        <title>Lifestyle transitions in plant pathogenic Colletotrichum fungi deciphered by genome and transcriptome analyses.</title>
        <authorList>
            <person name="O'Connell R.J."/>
            <person name="Thon M.R."/>
            <person name="Hacquard S."/>
            <person name="Amyotte S.G."/>
            <person name="Kleemann J."/>
            <person name="Torres M.F."/>
            <person name="Damm U."/>
            <person name="Buiate E.A."/>
            <person name="Epstein L."/>
            <person name="Alkan N."/>
            <person name="Altmueller J."/>
            <person name="Alvarado-Balderrama L."/>
            <person name="Bauser C.A."/>
            <person name="Becker C."/>
            <person name="Birren B.W."/>
            <person name="Chen Z."/>
            <person name="Choi J."/>
            <person name="Crouch J.A."/>
            <person name="Duvick J.P."/>
            <person name="Farman M.A."/>
            <person name="Gan P."/>
            <person name="Heiman D."/>
            <person name="Henrissat B."/>
            <person name="Howard R.J."/>
            <person name="Kabbage M."/>
            <person name="Koch C."/>
            <person name="Kracher B."/>
            <person name="Kubo Y."/>
            <person name="Law A.D."/>
            <person name="Lebrun M.-H."/>
            <person name="Lee Y.-H."/>
            <person name="Miyara I."/>
            <person name="Moore N."/>
            <person name="Neumann U."/>
            <person name="Nordstroem K."/>
            <person name="Panaccione D.G."/>
            <person name="Panstruga R."/>
            <person name="Place M."/>
            <person name="Proctor R.H."/>
            <person name="Prusky D."/>
            <person name="Rech G."/>
            <person name="Reinhardt R."/>
            <person name="Rollins J.A."/>
            <person name="Rounsley S."/>
            <person name="Schardl C.L."/>
            <person name="Schwartz D.C."/>
            <person name="Shenoy N."/>
            <person name="Shirasu K."/>
            <person name="Sikhakolli U.R."/>
            <person name="Stueber K."/>
            <person name="Sukno S.A."/>
            <person name="Sweigard J.A."/>
            <person name="Takano Y."/>
            <person name="Takahara H."/>
            <person name="Trail F."/>
            <person name="van der Does H.C."/>
            <person name="Voll L.M."/>
            <person name="Will I."/>
            <person name="Young S."/>
            <person name="Zeng Q."/>
            <person name="Zhang J."/>
            <person name="Zhou S."/>
            <person name="Dickman M.B."/>
            <person name="Schulze-Lefert P."/>
            <person name="Ver Loren van Themaat E."/>
            <person name="Ma L.-J."/>
            <person name="Vaillancourt L.J."/>
        </authorList>
    </citation>
    <scope>NUCLEOTIDE SEQUENCE [LARGE SCALE GENOMIC DNA]</scope>
    <source>
        <strain evidence="3">IMI 349063</strain>
    </source>
</reference>
<feature type="region of interest" description="Disordered" evidence="1">
    <location>
        <begin position="1"/>
        <end position="34"/>
    </location>
</feature>
<dbReference type="EMBL" id="CACQ02000773">
    <property type="protein sequence ID" value="CCF33468.1"/>
    <property type="molecule type" value="Genomic_DNA"/>
</dbReference>
<gene>
    <name evidence="2" type="ORF">CH063_05657</name>
</gene>
<name>H1UZR7_COLHI</name>
<dbReference type="Proteomes" id="UP000007174">
    <property type="component" value="Unassembled WGS sequence"/>
</dbReference>
<evidence type="ECO:0000256" key="1">
    <source>
        <dbReference type="SAM" id="MobiDB-lite"/>
    </source>
</evidence>
<dbReference type="HOGENOM" id="CLU_2326285_0_0_1"/>
<accession>H1UZR7</accession>
<protein>
    <submittedName>
        <fullName evidence="2">Uncharacterized protein</fullName>
    </submittedName>
</protein>
<sequence length="99" mass="11473">FRINYIHHPHTRSTTAPNAQPRTKKKPQDEDFIRRRSRSRCLCLGSGVAFLQNPKSRKRGFRNRPSLVLCCSRAPGCGSVLRWKWVAEERLCAGLRRAR</sequence>
<feature type="compositionally biased region" description="Polar residues" evidence="1">
    <location>
        <begin position="12"/>
        <end position="21"/>
    </location>
</feature>
<feature type="compositionally biased region" description="Basic residues" evidence="1">
    <location>
        <begin position="1"/>
        <end position="11"/>
    </location>
</feature>
<organism evidence="2 3">
    <name type="scientific">Colletotrichum higginsianum (strain IMI 349063)</name>
    <name type="common">Crucifer anthracnose fungus</name>
    <dbReference type="NCBI Taxonomy" id="759273"/>
    <lineage>
        <taxon>Eukaryota</taxon>
        <taxon>Fungi</taxon>
        <taxon>Dikarya</taxon>
        <taxon>Ascomycota</taxon>
        <taxon>Pezizomycotina</taxon>
        <taxon>Sordariomycetes</taxon>
        <taxon>Hypocreomycetidae</taxon>
        <taxon>Glomerellales</taxon>
        <taxon>Glomerellaceae</taxon>
        <taxon>Colletotrichum</taxon>
        <taxon>Colletotrichum destructivum species complex</taxon>
    </lineage>
</organism>
<evidence type="ECO:0000313" key="3">
    <source>
        <dbReference type="Proteomes" id="UP000007174"/>
    </source>
</evidence>
<evidence type="ECO:0000313" key="2">
    <source>
        <dbReference type="EMBL" id="CCF33468.1"/>
    </source>
</evidence>
<dbReference type="AlphaFoldDB" id="H1UZR7"/>
<proteinExistence type="predicted"/>